<dbReference type="PANTHER" id="PTHR47473:SF1">
    <property type="entry name" value="METHYLTRANSFERASE DOMAIN-CONTAINING PROTEIN"/>
    <property type="match status" value="1"/>
</dbReference>
<dbReference type="CDD" id="cd02440">
    <property type="entry name" value="AdoMet_MTases"/>
    <property type="match status" value="1"/>
</dbReference>
<dbReference type="Pfam" id="PF01209">
    <property type="entry name" value="Ubie_methyltran"/>
    <property type="match status" value="1"/>
</dbReference>
<dbReference type="AlphaFoldDB" id="A0A5C5V003"/>
<keyword evidence="1" id="KW-0808">Transferase</keyword>
<accession>A0A5C5V003</accession>
<dbReference type="PANTHER" id="PTHR47473">
    <property type="entry name" value="BTA1P"/>
    <property type="match status" value="1"/>
</dbReference>
<dbReference type="GO" id="GO:0043770">
    <property type="term" value="F:demethylmenaquinone methyltransferase activity"/>
    <property type="evidence" value="ECO:0007669"/>
    <property type="project" value="UniProtKB-EC"/>
</dbReference>
<evidence type="ECO:0000313" key="1">
    <source>
        <dbReference type="EMBL" id="TWT31253.1"/>
    </source>
</evidence>
<dbReference type="GO" id="GO:0032259">
    <property type="term" value="P:methylation"/>
    <property type="evidence" value="ECO:0007669"/>
    <property type="project" value="UniProtKB-KW"/>
</dbReference>
<dbReference type="SUPFAM" id="SSF53335">
    <property type="entry name" value="S-adenosyl-L-methionine-dependent methyltransferases"/>
    <property type="match status" value="1"/>
</dbReference>
<reference evidence="1 2" key="1">
    <citation type="submission" date="2019-02" db="EMBL/GenBank/DDBJ databases">
        <title>Deep-cultivation of Planctomycetes and their phenomic and genomic characterization uncovers novel biology.</title>
        <authorList>
            <person name="Wiegand S."/>
            <person name="Jogler M."/>
            <person name="Boedeker C."/>
            <person name="Pinto D."/>
            <person name="Vollmers J."/>
            <person name="Rivas-Marin E."/>
            <person name="Kohn T."/>
            <person name="Peeters S.H."/>
            <person name="Heuer A."/>
            <person name="Rast P."/>
            <person name="Oberbeckmann S."/>
            <person name="Bunk B."/>
            <person name="Jeske O."/>
            <person name="Meyerdierks A."/>
            <person name="Storesund J.E."/>
            <person name="Kallscheuer N."/>
            <person name="Luecker S."/>
            <person name="Lage O.M."/>
            <person name="Pohl T."/>
            <person name="Merkel B.J."/>
            <person name="Hornburger P."/>
            <person name="Mueller R.-W."/>
            <person name="Bruemmer F."/>
            <person name="Labrenz M."/>
            <person name="Spormann A.M."/>
            <person name="Op Den Camp H."/>
            <person name="Overmann J."/>
            <person name="Amann R."/>
            <person name="Jetten M.S.M."/>
            <person name="Mascher T."/>
            <person name="Medema M.H."/>
            <person name="Devos D.P."/>
            <person name="Kaster A.-K."/>
            <person name="Ovreas L."/>
            <person name="Rohde M."/>
            <person name="Galperin M.Y."/>
            <person name="Jogler C."/>
        </authorList>
    </citation>
    <scope>NUCLEOTIDE SEQUENCE [LARGE SCALE GENOMIC DNA]</scope>
    <source>
        <strain evidence="1 2">KOR34</strain>
    </source>
</reference>
<dbReference type="OrthoDB" id="9791837at2"/>
<dbReference type="Gene3D" id="3.40.50.150">
    <property type="entry name" value="Vaccinia Virus protein VP39"/>
    <property type="match status" value="1"/>
</dbReference>
<dbReference type="RefSeq" id="WP_146568434.1">
    <property type="nucleotide sequence ID" value="NZ_SIHJ01000004.1"/>
</dbReference>
<dbReference type="Proteomes" id="UP000316714">
    <property type="component" value="Unassembled WGS sequence"/>
</dbReference>
<organism evidence="1 2">
    <name type="scientific">Posidoniimonas corsicana</name>
    <dbReference type="NCBI Taxonomy" id="1938618"/>
    <lineage>
        <taxon>Bacteria</taxon>
        <taxon>Pseudomonadati</taxon>
        <taxon>Planctomycetota</taxon>
        <taxon>Planctomycetia</taxon>
        <taxon>Pirellulales</taxon>
        <taxon>Lacipirellulaceae</taxon>
        <taxon>Posidoniimonas</taxon>
    </lineage>
</organism>
<keyword evidence="1" id="KW-0489">Methyltransferase</keyword>
<dbReference type="EC" id="2.1.1.163" evidence="1"/>
<dbReference type="EMBL" id="SIHJ01000004">
    <property type="protein sequence ID" value="TWT31253.1"/>
    <property type="molecule type" value="Genomic_DNA"/>
</dbReference>
<evidence type="ECO:0000313" key="2">
    <source>
        <dbReference type="Proteomes" id="UP000316714"/>
    </source>
</evidence>
<protein>
    <submittedName>
        <fullName evidence="1">Demethylmenaquinone methyltransferase</fullName>
        <ecNumber evidence="1">2.1.1.163</ecNumber>
    </submittedName>
</protein>
<name>A0A5C5V003_9BACT</name>
<keyword evidence="2" id="KW-1185">Reference proteome</keyword>
<comment type="caution">
    <text evidence="1">The sequence shown here is derived from an EMBL/GenBank/DDBJ whole genome shotgun (WGS) entry which is preliminary data.</text>
</comment>
<gene>
    <name evidence="1" type="primary">ubiE_2</name>
    <name evidence="1" type="ORF">KOR34_46290</name>
</gene>
<proteinExistence type="predicted"/>
<sequence length="244" mass="27819">MTALSQLKTLYHLTLSPIRGETHQERLDSFYAGQAEDYDEFRKRMLHGRDELFAELPTEPGASWVDMGSGTGMNAERFGDRLQNFGQVTLADLSESLLEVADNRIASRGWRNVRTLHADITRLDVPDDSTDLVTFTYSLTMVPDWFAAVREAYRILKPGGVIGVADFYTGRKFPAEGLKRHSWFTRSLWPVWFALDNVHPSPDHVPYLMSLFETVSIDEDYGKLPWVPIIKPPYYRFVGRKAAG</sequence>
<dbReference type="InterPro" id="IPR029063">
    <property type="entry name" value="SAM-dependent_MTases_sf"/>
</dbReference>